<dbReference type="Proteomes" id="UP000554482">
    <property type="component" value="Unassembled WGS sequence"/>
</dbReference>
<organism evidence="1 2">
    <name type="scientific">Thalictrum thalictroides</name>
    <name type="common">Rue-anemone</name>
    <name type="synonym">Anemone thalictroides</name>
    <dbReference type="NCBI Taxonomy" id="46969"/>
    <lineage>
        <taxon>Eukaryota</taxon>
        <taxon>Viridiplantae</taxon>
        <taxon>Streptophyta</taxon>
        <taxon>Embryophyta</taxon>
        <taxon>Tracheophyta</taxon>
        <taxon>Spermatophyta</taxon>
        <taxon>Magnoliopsida</taxon>
        <taxon>Ranunculales</taxon>
        <taxon>Ranunculaceae</taxon>
        <taxon>Thalictroideae</taxon>
        <taxon>Thalictrum</taxon>
    </lineage>
</organism>
<sequence length="73" mass="8700">MRDMLEAIKRGDFAFCDKDFKTAIDCYSQILRGKGTVFLNKRRKDWIRALLSKNFRFFPKERLCLRLGIPTCH</sequence>
<comment type="caution">
    <text evidence="1">The sequence shown here is derived from an EMBL/GenBank/DDBJ whole genome shotgun (WGS) entry which is preliminary data.</text>
</comment>
<dbReference type="AlphaFoldDB" id="A0A7J6VIS9"/>
<accession>A0A7J6VIS9</accession>
<proteinExistence type="predicted"/>
<gene>
    <name evidence="1" type="ORF">FRX31_025756</name>
</gene>
<reference evidence="1 2" key="1">
    <citation type="submission" date="2020-06" db="EMBL/GenBank/DDBJ databases">
        <title>Transcriptomic and genomic resources for Thalictrum thalictroides and T. hernandezii: Facilitating candidate gene discovery in an emerging model plant lineage.</title>
        <authorList>
            <person name="Arias T."/>
            <person name="Riano-Pachon D.M."/>
            <person name="Di Stilio V.S."/>
        </authorList>
    </citation>
    <scope>NUCLEOTIDE SEQUENCE [LARGE SCALE GENOMIC DNA]</scope>
    <source>
        <strain evidence="2">cv. WT478/WT964</strain>
        <tissue evidence="1">Leaves</tissue>
    </source>
</reference>
<name>A0A7J6VIS9_THATH</name>
<dbReference type="OrthoDB" id="1028014at2759"/>
<protein>
    <submittedName>
        <fullName evidence="1">Uncharacterized protein</fullName>
    </submittedName>
</protein>
<keyword evidence="2" id="KW-1185">Reference proteome</keyword>
<dbReference type="EMBL" id="JABWDY010031813">
    <property type="protein sequence ID" value="KAF5184657.1"/>
    <property type="molecule type" value="Genomic_DNA"/>
</dbReference>
<evidence type="ECO:0000313" key="1">
    <source>
        <dbReference type="EMBL" id="KAF5184657.1"/>
    </source>
</evidence>
<evidence type="ECO:0000313" key="2">
    <source>
        <dbReference type="Proteomes" id="UP000554482"/>
    </source>
</evidence>